<accession>B9TEJ8</accession>
<evidence type="ECO:0000313" key="1">
    <source>
        <dbReference type="EMBL" id="EEF25716.1"/>
    </source>
</evidence>
<protein>
    <submittedName>
        <fullName evidence="1">Uncharacterized protein</fullName>
    </submittedName>
</protein>
<gene>
    <name evidence="1" type="ORF">RCOM_1855280</name>
</gene>
<dbReference type="EMBL" id="EQ979060">
    <property type="protein sequence ID" value="EEF25716.1"/>
    <property type="molecule type" value="Genomic_DNA"/>
</dbReference>
<keyword evidence="2" id="KW-1185">Reference proteome</keyword>
<dbReference type="Proteomes" id="UP000008311">
    <property type="component" value="Unassembled WGS sequence"/>
</dbReference>
<reference evidence="2" key="1">
    <citation type="journal article" date="2010" name="Nat. Biotechnol.">
        <title>Draft genome sequence of the oilseed species Ricinus communis.</title>
        <authorList>
            <person name="Chan A.P."/>
            <person name="Crabtree J."/>
            <person name="Zhao Q."/>
            <person name="Lorenzi H."/>
            <person name="Orvis J."/>
            <person name="Puiu D."/>
            <person name="Melake-Berhan A."/>
            <person name="Jones K.M."/>
            <person name="Redman J."/>
            <person name="Chen G."/>
            <person name="Cahoon E.B."/>
            <person name="Gedil M."/>
            <person name="Stanke M."/>
            <person name="Haas B.J."/>
            <person name="Wortman J.R."/>
            <person name="Fraser-Liggett C.M."/>
            <person name="Ravel J."/>
            <person name="Rabinowicz P.D."/>
        </authorList>
    </citation>
    <scope>NUCLEOTIDE SEQUENCE [LARGE SCALE GENOMIC DNA]</scope>
    <source>
        <strain evidence="2">cv. Hale</strain>
    </source>
</reference>
<organism evidence="1 2">
    <name type="scientific">Ricinus communis</name>
    <name type="common">Castor bean</name>
    <dbReference type="NCBI Taxonomy" id="3988"/>
    <lineage>
        <taxon>Eukaryota</taxon>
        <taxon>Viridiplantae</taxon>
        <taxon>Streptophyta</taxon>
        <taxon>Embryophyta</taxon>
        <taxon>Tracheophyta</taxon>
        <taxon>Spermatophyta</taxon>
        <taxon>Magnoliopsida</taxon>
        <taxon>eudicotyledons</taxon>
        <taxon>Gunneridae</taxon>
        <taxon>Pentapetalae</taxon>
        <taxon>rosids</taxon>
        <taxon>fabids</taxon>
        <taxon>Malpighiales</taxon>
        <taxon>Euphorbiaceae</taxon>
        <taxon>Acalyphoideae</taxon>
        <taxon>Acalypheae</taxon>
        <taxon>Ricinus</taxon>
    </lineage>
</organism>
<evidence type="ECO:0000313" key="2">
    <source>
        <dbReference type="Proteomes" id="UP000008311"/>
    </source>
</evidence>
<feature type="non-terminal residue" evidence="1">
    <location>
        <position position="212"/>
    </location>
</feature>
<feature type="non-terminal residue" evidence="1">
    <location>
        <position position="1"/>
    </location>
</feature>
<proteinExistence type="predicted"/>
<sequence length="212" mass="25135">PRTWLELLRRRQRRLHLHLARAEQLHLILQPHPGLLIRRRVHRQCRHRRQRASVIRNAQPRALIRRHRARVVLRLHRHHTIGLDKSLDAVGAGWLAHWNPHHRLAASAGDGQRRGARAIRHLRPAHIHHHALLARDLAGRLIQRNPRHIRGHRVIKRLLPAIEYIDKARLPRKHIQRRQGQRVATGAGPHLRAAFHRHAHIRLFRHLRLGHR</sequence>
<name>B9TEJ8_RICCO</name>
<dbReference type="InParanoid" id="B9TEJ8"/>
<dbReference type="AlphaFoldDB" id="B9TEJ8"/>